<sequence>MQVLAQTHPEPTPIPGVAHATWAGSDTGLAQLSVWRQRLEPGAATPPHQHGCDEVVLCLSGWGEVHTHGRVHRFGPESVVALPRDQVHQLFSVGAVPLEVIGIFAGTPVDTRLPDGEALELPWRS</sequence>
<dbReference type="InterPro" id="IPR014710">
    <property type="entry name" value="RmlC-like_jellyroll"/>
</dbReference>
<evidence type="ECO:0000313" key="3">
    <source>
        <dbReference type="Proteomes" id="UP000575083"/>
    </source>
</evidence>
<organism evidence="2 3">
    <name type="scientific">Acidovorax soli</name>
    <dbReference type="NCBI Taxonomy" id="592050"/>
    <lineage>
        <taxon>Bacteria</taxon>
        <taxon>Pseudomonadati</taxon>
        <taxon>Pseudomonadota</taxon>
        <taxon>Betaproteobacteria</taxon>
        <taxon>Burkholderiales</taxon>
        <taxon>Comamonadaceae</taxon>
        <taxon>Acidovorax</taxon>
    </lineage>
</organism>
<dbReference type="GO" id="GO:0016853">
    <property type="term" value="F:isomerase activity"/>
    <property type="evidence" value="ECO:0007669"/>
    <property type="project" value="UniProtKB-KW"/>
</dbReference>
<protein>
    <submittedName>
        <fullName evidence="2">Mannose-6-phosphate isomerase-like protein (Cupin superfamily)</fullName>
    </submittedName>
</protein>
<name>A0A7X0P8U7_9BURK</name>
<dbReference type="InterPro" id="IPR013096">
    <property type="entry name" value="Cupin_2"/>
</dbReference>
<comment type="caution">
    <text evidence="2">The sequence shown here is derived from an EMBL/GenBank/DDBJ whole genome shotgun (WGS) entry which is preliminary data.</text>
</comment>
<dbReference type="EMBL" id="JACHLK010000001">
    <property type="protein sequence ID" value="MBB6557450.1"/>
    <property type="molecule type" value="Genomic_DNA"/>
</dbReference>
<feature type="domain" description="Cupin type-2" evidence="1">
    <location>
        <begin position="36"/>
        <end position="103"/>
    </location>
</feature>
<proteinExistence type="predicted"/>
<keyword evidence="2" id="KW-0413">Isomerase</keyword>
<evidence type="ECO:0000313" key="2">
    <source>
        <dbReference type="EMBL" id="MBB6557450.1"/>
    </source>
</evidence>
<dbReference type="Proteomes" id="UP000575083">
    <property type="component" value="Unassembled WGS sequence"/>
</dbReference>
<dbReference type="Gene3D" id="2.60.120.10">
    <property type="entry name" value="Jelly Rolls"/>
    <property type="match status" value="1"/>
</dbReference>
<keyword evidence="3" id="KW-1185">Reference proteome</keyword>
<dbReference type="InterPro" id="IPR011051">
    <property type="entry name" value="RmlC_Cupin_sf"/>
</dbReference>
<evidence type="ECO:0000259" key="1">
    <source>
        <dbReference type="Pfam" id="PF07883"/>
    </source>
</evidence>
<dbReference type="RefSeq" id="WP_184854912.1">
    <property type="nucleotide sequence ID" value="NZ_JACHLK010000001.1"/>
</dbReference>
<dbReference type="SUPFAM" id="SSF51182">
    <property type="entry name" value="RmlC-like cupins"/>
    <property type="match status" value="1"/>
</dbReference>
<accession>A0A7X0P8U7</accession>
<gene>
    <name evidence="2" type="ORF">HNP48_000114</name>
</gene>
<reference evidence="2 3" key="1">
    <citation type="submission" date="2020-08" db="EMBL/GenBank/DDBJ databases">
        <title>Functional genomics of gut bacteria from endangered species of beetles.</title>
        <authorList>
            <person name="Carlos-Shanley C."/>
        </authorList>
    </citation>
    <scope>NUCLEOTIDE SEQUENCE [LARGE SCALE GENOMIC DNA]</scope>
    <source>
        <strain evidence="2 3">S00198</strain>
    </source>
</reference>
<dbReference type="Pfam" id="PF07883">
    <property type="entry name" value="Cupin_2"/>
    <property type="match status" value="1"/>
</dbReference>
<dbReference type="AlphaFoldDB" id="A0A7X0P8U7"/>